<proteinExistence type="predicted"/>
<protein>
    <submittedName>
        <fullName evidence="1">Uncharacterized protein</fullName>
    </submittedName>
</protein>
<evidence type="ECO:0000313" key="1">
    <source>
        <dbReference type="EMBL" id="KAI0057471.1"/>
    </source>
</evidence>
<name>A0ACB8SP17_9AGAM</name>
<dbReference type="EMBL" id="MU277247">
    <property type="protein sequence ID" value="KAI0057471.1"/>
    <property type="molecule type" value="Genomic_DNA"/>
</dbReference>
<gene>
    <name evidence="1" type="ORF">BV25DRAFT_1831154</name>
</gene>
<reference evidence="1" key="1">
    <citation type="submission" date="2021-03" db="EMBL/GenBank/DDBJ databases">
        <authorList>
            <consortium name="DOE Joint Genome Institute"/>
            <person name="Ahrendt S."/>
            <person name="Looney B.P."/>
            <person name="Miyauchi S."/>
            <person name="Morin E."/>
            <person name="Drula E."/>
            <person name="Courty P.E."/>
            <person name="Chicoki N."/>
            <person name="Fauchery L."/>
            <person name="Kohler A."/>
            <person name="Kuo A."/>
            <person name="Labutti K."/>
            <person name="Pangilinan J."/>
            <person name="Lipzen A."/>
            <person name="Riley R."/>
            <person name="Andreopoulos W."/>
            <person name="He G."/>
            <person name="Johnson J."/>
            <person name="Barry K.W."/>
            <person name="Grigoriev I.V."/>
            <person name="Nagy L."/>
            <person name="Hibbett D."/>
            <person name="Henrissat B."/>
            <person name="Matheny P.B."/>
            <person name="Labbe J."/>
            <person name="Martin F."/>
        </authorList>
    </citation>
    <scope>NUCLEOTIDE SEQUENCE</scope>
    <source>
        <strain evidence="1">HHB10654</strain>
    </source>
</reference>
<accession>A0ACB8SP17</accession>
<organism evidence="1 2">
    <name type="scientific">Artomyces pyxidatus</name>
    <dbReference type="NCBI Taxonomy" id="48021"/>
    <lineage>
        <taxon>Eukaryota</taxon>
        <taxon>Fungi</taxon>
        <taxon>Dikarya</taxon>
        <taxon>Basidiomycota</taxon>
        <taxon>Agaricomycotina</taxon>
        <taxon>Agaricomycetes</taxon>
        <taxon>Russulales</taxon>
        <taxon>Auriscalpiaceae</taxon>
        <taxon>Artomyces</taxon>
    </lineage>
</organism>
<dbReference type="Proteomes" id="UP000814140">
    <property type="component" value="Unassembled WGS sequence"/>
</dbReference>
<reference evidence="1" key="2">
    <citation type="journal article" date="2022" name="New Phytol.">
        <title>Evolutionary transition to the ectomycorrhizal habit in the genomes of a hyperdiverse lineage of mushroom-forming fungi.</title>
        <authorList>
            <person name="Looney B."/>
            <person name="Miyauchi S."/>
            <person name="Morin E."/>
            <person name="Drula E."/>
            <person name="Courty P.E."/>
            <person name="Kohler A."/>
            <person name="Kuo A."/>
            <person name="LaButti K."/>
            <person name="Pangilinan J."/>
            <person name="Lipzen A."/>
            <person name="Riley R."/>
            <person name="Andreopoulos W."/>
            <person name="He G."/>
            <person name="Johnson J."/>
            <person name="Nolan M."/>
            <person name="Tritt A."/>
            <person name="Barry K.W."/>
            <person name="Grigoriev I.V."/>
            <person name="Nagy L.G."/>
            <person name="Hibbett D."/>
            <person name="Henrissat B."/>
            <person name="Matheny P.B."/>
            <person name="Labbe J."/>
            <person name="Martin F.M."/>
        </authorList>
    </citation>
    <scope>NUCLEOTIDE SEQUENCE</scope>
    <source>
        <strain evidence="1">HHB10654</strain>
    </source>
</reference>
<keyword evidence="2" id="KW-1185">Reference proteome</keyword>
<comment type="caution">
    <text evidence="1">The sequence shown here is derived from an EMBL/GenBank/DDBJ whole genome shotgun (WGS) entry which is preliminary data.</text>
</comment>
<sequence length="310" mass="34564">MPLALLHRGYSVYISCEGKEIPQYQVEVVDEKTLRCYIPSEAGKKFIVHYDDVIGDSHTSVRVYSDGRYMYGMGCEAGQYDLMDGVRTSPTTISPFQFSKVVTTSDDEVMTDVDITQLGTIEVRVKRAVLKANGAMFPHDVHNVADIGPIPEVTKTAGYNQVSLSKDVEIVHDGPSRVFSTLGSWDDPYAVFQFRHRPAEMLQAMGIMPLPKHIEEELADDGSVPTGEKRAKHPTKAASKGKKKRKGSKLNKAVVSLGCDEVNNDDLKAIALAERTTGRKCLRILTRSAQDDLDMLEQARLWFESQKRPR</sequence>
<evidence type="ECO:0000313" key="2">
    <source>
        <dbReference type="Proteomes" id="UP000814140"/>
    </source>
</evidence>